<evidence type="ECO:0008006" key="3">
    <source>
        <dbReference type="Google" id="ProtNLM"/>
    </source>
</evidence>
<keyword evidence="2" id="KW-1185">Reference proteome</keyword>
<gene>
    <name evidence="1" type="ORF">SAMN05443292_1977</name>
</gene>
<accession>A0A1I3GQQ5</accession>
<evidence type="ECO:0000313" key="2">
    <source>
        <dbReference type="Proteomes" id="UP000198931"/>
    </source>
</evidence>
<proteinExistence type="predicted"/>
<dbReference type="EMBL" id="FOQT01000003">
    <property type="protein sequence ID" value="SFI25845.1"/>
    <property type="molecule type" value="Genomic_DNA"/>
</dbReference>
<dbReference type="Proteomes" id="UP000198931">
    <property type="component" value="Unassembled WGS sequence"/>
</dbReference>
<dbReference type="InterPro" id="IPR046111">
    <property type="entry name" value="DUF6048"/>
</dbReference>
<evidence type="ECO:0000313" key="1">
    <source>
        <dbReference type="EMBL" id="SFI25845.1"/>
    </source>
</evidence>
<sequence>MVFGQKTADSTKLRFKYKPNFMVGFDVVNAGVSAFADRKLFQGFISTNYNNKIHLVADAGFEKNIYVKNGYDAKASGPFVKIGGFYMLASDRENPENGFYAGGKLAASYYNQQYFAVPVRGFQGIDVSQAFPSSTQSSFWIEGAIGGRVQLFQSKFYIDVNLQPKYLAYTTKQEEIIPLLVPGFGKSSTKFNFGFAWNLAYKF</sequence>
<reference evidence="1 2" key="1">
    <citation type="submission" date="2016-10" db="EMBL/GenBank/DDBJ databases">
        <authorList>
            <person name="de Groot N.N."/>
        </authorList>
    </citation>
    <scope>NUCLEOTIDE SEQUENCE [LARGE SCALE GENOMIC DNA]</scope>
    <source>
        <strain evidence="1 2">DSM 26000</strain>
    </source>
</reference>
<dbReference type="STRING" id="1125876.SAMN05443292_1977"/>
<dbReference type="AlphaFoldDB" id="A0A1I3GQQ5"/>
<organism evidence="1 2">
    <name type="scientific">Halpernia frigidisoli</name>
    <dbReference type="NCBI Taxonomy" id="1125876"/>
    <lineage>
        <taxon>Bacteria</taxon>
        <taxon>Pseudomonadati</taxon>
        <taxon>Bacteroidota</taxon>
        <taxon>Flavobacteriia</taxon>
        <taxon>Flavobacteriales</taxon>
        <taxon>Weeksellaceae</taxon>
        <taxon>Chryseobacterium group</taxon>
        <taxon>Halpernia</taxon>
    </lineage>
</organism>
<name>A0A1I3GQQ5_9FLAO</name>
<dbReference type="Pfam" id="PF19515">
    <property type="entry name" value="DUF6048"/>
    <property type="match status" value="1"/>
</dbReference>
<protein>
    <recommendedName>
        <fullName evidence="3">Outer membrane protein</fullName>
    </recommendedName>
</protein>